<evidence type="ECO:0000313" key="6">
    <source>
        <dbReference type="EMBL" id="KAF4699584.1"/>
    </source>
</evidence>
<dbReference type="Gene3D" id="3.20.20.80">
    <property type="entry name" value="Glycosidases"/>
    <property type="match status" value="1"/>
</dbReference>
<dbReference type="InterPro" id="IPR017853">
    <property type="entry name" value="GH"/>
</dbReference>
<evidence type="ECO:0000259" key="4">
    <source>
        <dbReference type="Pfam" id="PF02055"/>
    </source>
</evidence>
<organism evidence="6 7">
    <name type="scientific">Perkinsus olseni</name>
    <name type="common">Perkinsus atlanticus</name>
    <dbReference type="NCBI Taxonomy" id="32597"/>
    <lineage>
        <taxon>Eukaryota</taxon>
        <taxon>Sar</taxon>
        <taxon>Alveolata</taxon>
        <taxon>Perkinsozoa</taxon>
        <taxon>Perkinsea</taxon>
        <taxon>Perkinsida</taxon>
        <taxon>Perkinsidae</taxon>
        <taxon>Perkinsus</taxon>
    </lineage>
</organism>
<dbReference type="PANTHER" id="PTHR11069">
    <property type="entry name" value="GLUCOSYLCERAMIDASE"/>
    <property type="match status" value="1"/>
</dbReference>
<dbReference type="InterPro" id="IPR033452">
    <property type="entry name" value="GH30_C"/>
</dbReference>
<dbReference type="AlphaFoldDB" id="A0A7J6PTQ5"/>
<dbReference type="InterPro" id="IPR033453">
    <property type="entry name" value="Glyco_hydro_30_TIM-barrel"/>
</dbReference>
<comment type="caution">
    <text evidence="6">The sequence shown here is derived from an EMBL/GenBank/DDBJ whole genome shotgun (WGS) entry which is preliminary data.</text>
</comment>
<dbReference type="SUPFAM" id="SSF51445">
    <property type="entry name" value="(Trans)glycosidases"/>
    <property type="match status" value="1"/>
</dbReference>
<proteinExistence type="inferred from homology"/>
<dbReference type="Pfam" id="PF17189">
    <property type="entry name" value="Glyco_hydro_30C"/>
    <property type="match status" value="1"/>
</dbReference>
<dbReference type="InterPro" id="IPR001139">
    <property type="entry name" value="Glyco_hydro_30"/>
</dbReference>
<reference evidence="6 7" key="1">
    <citation type="submission" date="2020-04" db="EMBL/GenBank/DDBJ databases">
        <title>Perkinsus olseni comparative genomics.</title>
        <authorList>
            <person name="Bogema D.R."/>
        </authorList>
    </citation>
    <scope>NUCLEOTIDE SEQUENCE [LARGE SCALE GENOMIC DNA]</scope>
    <source>
        <strain evidence="6">ATCC PRA-205</strain>
    </source>
</reference>
<name>A0A7J6PTQ5_PEROL</name>
<gene>
    <name evidence="6" type="ORF">FOZ62_001050</name>
</gene>
<evidence type="ECO:0000259" key="5">
    <source>
        <dbReference type="Pfam" id="PF17189"/>
    </source>
</evidence>
<sequence>FQGYAKRGINFTYHTVQNEPANYVNVWWEQCFFDAKGEADFIADHLGPVMERDGFQSIGLLFHDYNKGGMNDWADVVLAHPNATKYISGIALHWYDGYHFNNVQAFHNQYGADYYQLATEGCNCDGVLDWQYDTEWKRAMRYVEDTLGDLNAGVVGWMDWSMLLNIIENGAGGPNHSRLKNWCYTHIHVTNSSELVLYRSFYTFSHISRFVIPGSKRIDLTVTGDNNGLLCSAFLSPDESNVIIVAMNYKINEATADMQLDIRLAGSSDSLYINVPSSSVVTAIIPV</sequence>
<keyword evidence="3" id="KW-0378">Hydrolase</keyword>
<evidence type="ECO:0000256" key="2">
    <source>
        <dbReference type="ARBA" id="ARBA00022729"/>
    </source>
</evidence>
<evidence type="ECO:0000256" key="3">
    <source>
        <dbReference type="ARBA" id="ARBA00022801"/>
    </source>
</evidence>
<dbReference type="PANTHER" id="PTHR11069:SF23">
    <property type="entry name" value="LYSOSOMAL ACID GLUCOSYLCERAMIDASE"/>
    <property type="match status" value="1"/>
</dbReference>
<feature type="non-terminal residue" evidence="6">
    <location>
        <position position="287"/>
    </location>
</feature>
<dbReference type="EMBL" id="JABANM010034460">
    <property type="protein sequence ID" value="KAF4699584.1"/>
    <property type="molecule type" value="Genomic_DNA"/>
</dbReference>
<dbReference type="Proteomes" id="UP000574390">
    <property type="component" value="Unassembled WGS sequence"/>
</dbReference>
<feature type="domain" description="Glycosyl hydrolase family 30 beta sandwich" evidence="5">
    <location>
        <begin position="214"/>
        <end position="282"/>
    </location>
</feature>
<dbReference type="Pfam" id="PF02055">
    <property type="entry name" value="Glyco_hydro_30"/>
    <property type="match status" value="1"/>
</dbReference>
<dbReference type="GO" id="GO:0006680">
    <property type="term" value="P:glucosylceramide catabolic process"/>
    <property type="evidence" value="ECO:0007669"/>
    <property type="project" value="TreeGrafter"/>
</dbReference>
<feature type="domain" description="Glycosyl hydrolase family 30 TIM-barrel" evidence="4">
    <location>
        <begin position="3"/>
        <end position="211"/>
    </location>
</feature>
<dbReference type="GO" id="GO:0016020">
    <property type="term" value="C:membrane"/>
    <property type="evidence" value="ECO:0007669"/>
    <property type="project" value="GOC"/>
</dbReference>
<protein>
    <recommendedName>
        <fullName evidence="8">Glucosylceramidase</fullName>
    </recommendedName>
</protein>
<evidence type="ECO:0000313" key="7">
    <source>
        <dbReference type="Proteomes" id="UP000574390"/>
    </source>
</evidence>
<keyword evidence="2" id="KW-0732">Signal</keyword>
<accession>A0A7J6PTQ5</accession>
<comment type="similarity">
    <text evidence="1">Belongs to the glycosyl hydrolase 30 family.</text>
</comment>
<dbReference type="GO" id="GO:0004348">
    <property type="term" value="F:glucosylceramidase activity"/>
    <property type="evidence" value="ECO:0007669"/>
    <property type="project" value="InterPro"/>
</dbReference>
<evidence type="ECO:0000256" key="1">
    <source>
        <dbReference type="ARBA" id="ARBA00005382"/>
    </source>
</evidence>
<evidence type="ECO:0008006" key="8">
    <source>
        <dbReference type="Google" id="ProtNLM"/>
    </source>
</evidence>